<protein>
    <submittedName>
        <fullName evidence="1">2-Methylisocitrate lyase, PEP mutase family</fullName>
    </submittedName>
</protein>
<reference evidence="2" key="1">
    <citation type="submission" date="2016-11" db="EMBL/GenBank/DDBJ databases">
        <authorList>
            <person name="Varghese N."/>
            <person name="Submissions S."/>
        </authorList>
    </citation>
    <scope>NUCLEOTIDE SEQUENCE [LARGE SCALE GENOMIC DNA]</scope>
    <source>
        <strain evidence="2">DSM 22363</strain>
    </source>
</reference>
<accession>A0A1N6CZX3</accession>
<dbReference type="RefSeq" id="WP_074204255.1">
    <property type="nucleotide sequence ID" value="NZ_FSQW01000001.1"/>
</dbReference>
<evidence type="ECO:0000313" key="1">
    <source>
        <dbReference type="EMBL" id="SIN64004.1"/>
    </source>
</evidence>
<evidence type="ECO:0000313" key="2">
    <source>
        <dbReference type="Proteomes" id="UP000185192"/>
    </source>
</evidence>
<dbReference type="GO" id="GO:0016829">
    <property type="term" value="F:lyase activity"/>
    <property type="evidence" value="ECO:0007669"/>
    <property type="project" value="UniProtKB-KW"/>
</dbReference>
<sequence length="286" mass="30262">MSGTELRAKLAGENIIAAPGIYDHMSLLMANEVGFDAHYASGYWGTASAMGEPDVGIAGYADFIRIFAAFAAKSRAPVIADADTGFGSLANLAHAVKGYQKAGIAAMQIEDQAFPKICGHVEQAVSAPAEEMVRRLHVAVEARGDGDMLIIARSDARRIEGLEAAIARLQLYAENGADILFLEAPRSREEIRQAASEIDKPLLLNAAHGGFTPILPPAEYQELGVKLVIYPAGAPLAAAQAARNFYTGLKSGDANGEGEGHFDFTEMSRLLGIDDVVALQKRHGGA</sequence>
<dbReference type="Gene3D" id="3.20.20.60">
    <property type="entry name" value="Phosphoenolpyruvate-binding domains"/>
    <property type="match status" value="1"/>
</dbReference>
<dbReference type="PANTHER" id="PTHR42905:SF2">
    <property type="entry name" value="PHOSPHOENOLPYRUVATE CARBOXYLASE FAMILY PROTEIN"/>
    <property type="match status" value="1"/>
</dbReference>
<name>A0A1N6CZX3_9SPHN</name>
<dbReference type="CDD" id="cd00377">
    <property type="entry name" value="ICL_PEPM"/>
    <property type="match status" value="1"/>
</dbReference>
<organism evidence="1 2">
    <name type="scientific">Parasphingorhabdus marina DSM 22363</name>
    <dbReference type="NCBI Taxonomy" id="1123272"/>
    <lineage>
        <taxon>Bacteria</taxon>
        <taxon>Pseudomonadati</taxon>
        <taxon>Pseudomonadota</taxon>
        <taxon>Alphaproteobacteria</taxon>
        <taxon>Sphingomonadales</taxon>
        <taxon>Sphingomonadaceae</taxon>
        <taxon>Parasphingorhabdus</taxon>
    </lineage>
</organism>
<gene>
    <name evidence="1" type="ORF">SAMN02745824_1330</name>
</gene>
<keyword evidence="2" id="KW-1185">Reference proteome</keyword>
<dbReference type="SUPFAM" id="SSF51621">
    <property type="entry name" value="Phosphoenolpyruvate/pyruvate domain"/>
    <property type="match status" value="1"/>
</dbReference>
<dbReference type="InterPro" id="IPR040442">
    <property type="entry name" value="Pyrv_kinase-like_dom_sf"/>
</dbReference>
<dbReference type="Proteomes" id="UP000185192">
    <property type="component" value="Unassembled WGS sequence"/>
</dbReference>
<dbReference type="Pfam" id="PF13714">
    <property type="entry name" value="PEP_mutase"/>
    <property type="match status" value="1"/>
</dbReference>
<dbReference type="OrthoDB" id="9771433at2"/>
<proteinExistence type="predicted"/>
<dbReference type="STRING" id="1123272.SAMN02745824_1330"/>
<dbReference type="InterPro" id="IPR039556">
    <property type="entry name" value="ICL/PEPM"/>
</dbReference>
<dbReference type="EMBL" id="FSQW01000001">
    <property type="protein sequence ID" value="SIN64004.1"/>
    <property type="molecule type" value="Genomic_DNA"/>
</dbReference>
<dbReference type="AlphaFoldDB" id="A0A1N6CZX3"/>
<dbReference type="InterPro" id="IPR015813">
    <property type="entry name" value="Pyrv/PenolPyrv_kinase-like_dom"/>
</dbReference>
<dbReference type="PANTHER" id="PTHR42905">
    <property type="entry name" value="PHOSPHOENOLPYRUVATE CARBOXYLASE"/>
    <property type="match status" value="1"/>
</dbReference>
<keyword evidence="1" id="KW-0456">Lyase</keyword>